<dbReference type="EMBL" id="PQXH01000005">
    <property type="protein sequence ID" value="TGO19239.1"/>
    <property type="molecule type" value="Genomic_DNA"/>
</dbReference>
<evidence type="ECO:0000256" key="1">
    <source>
        <dbReference type="SAM" id="MobiDB-lite"/>
    </source>
</evidence>
<accession>A0A4Z1F742</accession>
<feature type="region of interest" description="Disordered" evidence="1">
    <location>
        <begin position="15"/>
        <end position="53"/>
    </location>
</feature>
<protein>
    <recommendedName>
        <fullName evidence="2">BTB domain-containing protein</fullName>
    </recommendedName>
</protein>
<dbReference type="OrthoDB" id="6359816at2759"/>
<organism evidence="3 4">
    <name type="scientific">Botrytis tulipae</name>
    <dbReference type="NCBI Taxonomy" id="87230"/>
    <lineage>
        <taxon>Eukaryota</taxon>
        <taxon>Fungi</taxon>
        <taxon>Dikarya</taxon>
        <taxon>Ascomycota</taxon>
        <taxon>Pezizomycotina</taxon>
        <taxon>Leotiomycetes</taxon>
        <taxon>Helotiales</taxon>
        <taxon>Sclerotiniaceae</taxon>
        <taxon>Botrytis</taxon>
    </lineage>
</organism>
<dbReference type="Pfam" id="PF00651">
    <property type="entry name" value="BTB"/>
    <property type="match status" value="1"/>
</dbReference>
<feature type="compositionally biased region" description="Acidic residues" evidence="1">
    <location>
        <begin position="371"/>
        <end position="381"/>
    </location>
</feature>
<evidence type="ECO:0000313" key="4">
    <source>
        <dbReference type="Proteomes" id="UP000297777"/>
    </source>
</evidence>
<dbReference type="InterPro" id="IPR000210">
    <property type="entry name" value="BTB/POZ_dom"/>
</dbReference>
<dbReference type="PANTHER" id="PTHR47843">
    <property type="entry name" value="BTB DOMAIN-CONTAINING PROTEIN-RELATED"/>
    <property type="match status" value="1"/>
</dbReference>
<dbReference type="PROSITE" id="PS50097">
    <property type="entry name" value="BTB"/>
    <property type="match status" value="1"/>
</dbReference>
<dbReference type="InterPro" id="IPR011333">
    <property type="entry name" value="SKP1/BTB/POZ_sf"/>
</dbReference>
<dbReference type="PANTHER" id="PTHR47843:SF5">
    <property type="entry name" value="BTB_POZ DOMAIN PROTEIN"/>
    <property type="match status" value="1"/>
</dbReference>
<dbReference type="AlphaFoldDB" id="A0A4Z1F742"/>
<dbReference type="Proteomes" id="UP000297777">
    <property type="component" value="Unassembled WGS sequence"/>
</dbReference>
<feature type="region of interest" description="Disordered" evidence="1">
    <location>
        <begin position="363"/>
        <end position="386"/>
    </location>
</feature>
<reference evidence="3 4" key="1">
    <citation type="submission" date="2017-12" db="EMBL/GenBank/DDBJ databases">
        <title>Comparative genomics of Botrytis spp.</title>
        <authorList>
            <person name="Valero-Jimenez C.A."/>
            <person name="Tapia P."/>
            <person name="Veloso J."/>
            <person name="Silva-Moreno E."/>
            <person name="Staats M."/>
            <person name="Valdes J.H."/>
            <person name="Van Kan J.A.L."/>
        </authorList>
    </citation>
    <scope>NUCLEOTIDE SEQUENCE [LARGE SCALE GENOMIC DNA]</scope>
    <source>
        <strain evidence="3 4">Bt9001</strain>
    </source>
</reference>
<dbReference type="SUPFAM" id="SSF54695">
    <property type="entry name" value="POZ domain"/>
    <property type="match status" value="1"/>
</dbReference>
<dbReference type="CDD" id="cd18186">
    <property type="entry name" value="BTB_POZ_ZBTB_KLHL-like"/>
    <property type="match status" value="1"/>
</dbReference>
<name>A0A4Z1F742_9HELO</name>
<dbReference type="SMART" id="SM00225">
    <property type="entry name" value="BTB"/>
    <property type="match status" value="1"/>
</dbReference>
<comment type="caution">
    <text evidence="3">The sequence shown here is derived from an EMBL/GenBank/DDBJ whole genome shotgun (WGS) entry which is preliminary data.</text>
</comment>
<feature type="domain" description="BTB" evidence="2">
    <location>
        <begin position="132"/>
        <end position="205"/>
    </location>
</feature>
<proteinExistence type="predicted"/>
<gene>
    <name evidence="3" type="ORF">BTUL_0005g00880</name>
</gene>
<keyword evidence="4" id="KW-1185">Reference proteome</keyword>
<feature type="compositionally biased region" description="Basic and acidic residues" evidence="1">
    <location>
        <begin position="22"/>
        <end position="36"/>
    </location>
</feature>
<evidence type="ECO:0000259" key="2">
    <source>
        <dbReference type="PROSITE" id="PS50097"/>
    </source>
</evidence>
<sequence>MDATEEEVARQLLKEQLAQGERIGREKSAEGMDLHEGGMGSGSGSVGRGIGGLNLDELDEKEMGKERDDGVRVGGDGGGVGLAGYANAGLENGSGSGSVQFGGRESGLEENEVVLEGPLLALREALLEGRFSDLTIFHGVRVWNAHKVVVCSQSPVLESMIDNTGVCNMFGSPTKPSILNLSFFPLDSIIALLEYLYTSAYSIPSPPPNTSPSSSTYLSGPTYSLPLHEQIFYLASHLQIPALETLAAVSFRHTLHTQISDLDIYFDCIKRIYGKTTTKNPGLRNALVEATVQELEGMLGNEEVKSRLWRVMNENGEFWEEVLRALGRRTEVRVQEVIREVRVPVEVEVEKIVERVVEREVAGEAKKNGDGEEESEGEEDKEWILCPDCGPRDEGEEYEFRCTCRGMNVIRGRAKGIATRTLALALSRFTNV</sequence>
<feature type="compositionally biased region" description="Gly residues" evidence="1">
    <location>
        <begin position="37"/>
        <end position="52"/>
    </location>
</feature>
<evidence type="ECO:0000313" key="3">
    <source>
        <dbReference type="EMBL" id="TGO19239.1"/>
    </source>
</evidence>
<dbReference type="Gene3D" id="3.30.710.10">
    <property type="entry name" value="Potassium Channel Kv1.1, Chain A"/>
    <property type="match status" value="1"/>
</dbReference>